<reference evidence="3" key="1">
    <citation type="submission" date="2019-06" db="EMBL/GenBank/DDBJ databases">
        <title>Gordonia isolated from sludge of a wastewater treatment plant.</title>
        <authorList>
            <person name="Tamura T."/>
            <person name="Aoyama K."/>
            <person name="Kang Y."/>
            <person name="Saito S."/>
            <person name="Akiyama N."/>
            <person name="Yazawa K."/>
            <person name="Gonoi T."/>
            <person name="Mikami Y."/>
        </authorList>
    </citation>
    <scope>NUCLEOTIDE SEQUENCE [LARGE SCALE GENOMIC DNA]</scope>
    <source>
        <strain evidence="3">NBRC 107696</strain>
    </source>
</reference>
<keyword evidence="3" id="KW-1185">Reference proteome</keyword>
<feature type="transmembrane region" description="Helical" evidence="1">
    <location>
        <begin position="7"/>
        <end position="25"/>
    </location>
</feature>
<comment type="caution">
    <text evidence="2">The sequence shown here is derived from an EMBL/GenBank/DDBJ whole genome shotgun (WGS) entry which is preliminary data.</text>
</comment>
<keyword evidence="1" id="KW-0472">Membrane</keyword>
<feature type="transmembrane region" description="Helical" evidence="1">
    <location>
        <begin position="190"/>
        <end position="212"/>
    </location>
</feature>
<accession>A0A7I9VCK0</accession>
<feature type="transmembrane region" description="Helical" evidence="1">
    <location>
        <begin position="104"/>
        <end position="130"/>
    </location>
</feature>
<gene>
    <name evidence="2" type="ORF">nbrc107696_34830</name>
</gene>
<dbReference type="Pfam" id="PF07077">
    <property type="entry name" value="DUF1345"/>
    <property type="match status" value="1"/>
</dbReference>
<dbReference type="InterPro" id="IPR009781">
    <property type="entry name" value="DUF1345"/>
</dbReference>
<evidence type="ECO:0000256" key="1">
    <source>
        <dbReference type="SAM" id="Phobius"/>
    </source>
</evidence>
<feature type="transmembrane region" description="Helical" evidence="1">
    <location>
        <begin position="31"/>
        <end position="52"/>
    </location>
</feature>
<feature type="transmembrane region" description="Helical" evidence="1">
    <location>
        <begin position="73"/>
        <end position="92"/>
    </location>
</feature>
<keyword evidence="1" id="KW-1133">Transmembrane helix</keyword>
<organism evidence="2 3">
    <name type="scientific">Gordonia spumicola</name>
    <dbReference type="NCBI Taxonomy" id="589161"/>
    <lineage>
        <taxon>Bacteria</taxon>
        <taxon>Bacillati</taxon>
        <taxon>Actinomycetota</taxon>
        <taxon>Actinomycetes</taxon>
        <taxon>Mycobacteriales</taxon>
        <taxon>Gordoniaceae</taxon>
        <taxon>Gordonia</taxon>
    </lineage>
</organism>
<keyword evidence="1" id="KW-0812">Transmembrane</keyword>
<dbReference type="EMBL" id="BJOV01000005">
    <property type="protein sequence ID" value="GEE03037.1"/>
    <property type="molecule type" value="Genomic_DNA"/>
</dbReference>
<dbReference type="AlphaFoldDB" id="A0A7I9VCK0"/>
<proteinExistence type="predicted"/>
<evidence type="ECO:0008006" key="4">
    <source>
        <dbReference type="Google" id="ProtNLM"/>
    </source>
</evidence>
<evidence type="ECO:0000313" key="3">
    <source>
        <dbReference type="Proteomes" id="UP000444960"/>
    </source>
</evidence>
<dbReference type="Proteomes" id="UP000444960">
    <property type="component" value="Unassembled WGS sequence"/>
</dbReference>
<evidence type="ECO:0000313" key="2">
    <source>
        <dbReference type="EMBL" id="GEE03037.1"/>
    </source>
</evidence>
<protein>
    <recommendedName>
        <fullName evidence="4">DUF1345 domain-containing protein</fullName>
    </recommendedName>
</protein>
<name>A0A7I9VCK0_9ACTN</name>
<sequence>MVRARASVTAAVVADLSMVGLSVYALASREFAALIAWEVGALVYLLGTGVVFRHRARRGTRDPRTGFLNTLSWVMPIAASLVGVNSAVIALLGQSFAEQANGTATAAAFGVAGIVMSWLLLHIAFVNVYMTRYSESTVRSLTFPEHRDPESGRPPREPGYAEFVYFAFTIGTTFATSDVEVRTRRMRSAVVTHSVWSFFYNALVVAVAFQVLQRFATL</sequence>